<keyword evidence="1" id="KW-0472">Membrane</keyword>
<dbReference type="STRING" id="1075090.GOAMR_61_01230"/>
<feature type="transmembrane region" description="Helical" evidence="1">
    <location>
        <begin position="48"/>
        <end position="71"/>
    </location>
</feature>
<keyword evidence="3" id="KW-1185">Reference proteome</keyword>
<dbReference type="Proteomes" id="UP000006023">
    <property type="component" value="Unassembled WGS sequence"/>
</dbReference>
<evidence type="ECO:0000313" key="2">
    <source>
        <dbReference type="EMBL" id="GAB07027.1"/>
    </source>
</evidence>
<gene>
    <name evidence="2" type="ORF">GOAMR_61_01230</name>
</gene>
<accession>G7GTV2</accession>
<name>G7GTV2_9ACTN</name>
<evidence type="ECO:0000313" key="3">
    <source>
        <dbReference type="Proteomes" id="UP000006023"/>
    </source>
</evidence>
<dbReference type="RefSeq" id="WP_005191133.1">
    <property type="nucleotide sequence ID" value="NZ_BAED01000061.1"/>
</dbReference>
<protein>
    <submittedName>
        <fullName evidence="2">Uncharacterized protein</fullName>
    </submittedName>
</protein>
<proteinExistence type="predicted"/>
<keyword evidence="1" id="KW-1133">Transmembrane helix</keyword>
<sequence>MSHAQPDVAAPAAAPGPIPAASGERAQRFARDLDALTVADPAAKRSQLWIRLGITAMVVGVALPIIAYFLSHNTSDPLVQRDAIILALTGIAVAIVGSVVFLRFSLTNFLRFWLARQAFDMGVLSERLGGRGRDVEQTTDLPVR</sequence>
<reference evidence="2 3" key="1">
    <citation type="submission" date="2011-11" db="EMBL/GenBank/DDBJ databases">
        <title>Whole genome shotgun sequence of Gordonia amarae NBRC 15530.</title>
        <authorList>
            <person name="Takarada H."/>
            <person name="Hosoyama A."/>
            <person name="Tsuchikane K."/>
            <person name="Katsumata H."/>
            <person name="Yamazaki S."/>
            <person name="Fujita N."/>
        </authorList>
    </citation>
    <scope>NUCLEOTIDE SEQUENCE [LARGE SCALE GENOMIC DNA]</scope>
    <source>
        <strain evidence="2 3">NBRC 15530</strain>
    </source>
</reference>
<comment type="caution">
    <text evidence="2">The sequence shown here is derived from an EMBL/GenBank/DDBJ whole genome shotgun (WGS) entry which is preliminary data.</text>
</comment>
<dbReference type="eggNOG" id="ENOG5031EPX">
    <property type="taxonomic scope" value="Bacteria"/>
</dbReference>
<organism evidence="2 3">
    <name type="scientific">Gordonia amarae NBRC 15530</name>
    <dbReference type="NCBI Taxonomy" id="1075090"/>
    <lineage>
        <taxon>Bacteria</taxon>
        <taxon>Bacillati</taxon>
        <taxon>Actinomycetota</taxon>
        <taxon>Actinomycetes</taxon>
        <taxon>Mycobacteriales</taxon>
        <taxon>Gordoniaceae</taxon>
        <taxon>Gordonia</taxon>
    </lineage>
</organism>
<evidence type="ECO:0000256" key="1">
    <source>
        <dbReference type="SAM" id="Phobius"/>
    </source>
</evidence>
<feature type="transmembrane region" description="Helical" evidence="1">
    <location>
        <begin position="83"/>
        <end position="106"/>
    </location>
</feature>
<dbReference type="EMBL" id="BAED01000061">
    <property type="protein sequence ID" value="GAB07027.1"/>
    <property type="molecule type" value="Genomic_DNA"/>
</dbReference>
<keyword evidence="1" id="KW-0812">Transmembrane</keyword>
<dbReference type="AlphaFoldDB" id="G7GTV2"/>